<proteinExistence type="predicted"/>
<dbReference type="InterPro" id="IPR029053">
    <property type="entry name" value="Viral_coat"/>
</dbReference>
<comment type="subcellular location">
    <subcellularLocation>
        <location evidence="1">Virion</location>
    </subcellularLocation>
</comment>
<sequence length="627" mass="68625">MAPKKIPAKAKKAVAAKQSTKAAAVKEKRKKPIEKRTRNTARYRGRTVYGYVYGNDITEWSVKQIIDVNPLAMASKGQDPLLKTNTEMWSRYTIDSISADVIPVAGRNAACGSTLVLGLWDNPSDAKGPKSHNTALHTLSKTIALGDRGEIRFPRPSFPREYTIDIEGDQNEARPYFLFAGVAGPTTRVYAAAPQTGGDFYTGSLWQVVLNYEYTFYGPKDASTRGRLLDFALEGVKGSLVEVIGSPAIITLSGDTPAFMSLMSELRREYEYAQQNGNTRGVWKWLKKACLALVGWAQAIAPVLPEPWGVIVGGGAFMVGGIMELTPDGVRVQKLSMQIFKSLGDQIIDLPLPSTDTRTTELYLGPGSNLRQINHPDESTTIPLSPFIKPDPGLSRYETFGSMVVRPWTQTYITFLPSTASGGTAYYVVTGSGGQPRLMGGPFNSQPNPDTIWTLNKWVWPNVPGASGMSSDDILVELSTDLGLPPVARGTLSAFCDVNTAIRYRQGGDHDKEGVVYNMTQAVQLMLPGQANYGWIIDSGQPKWVAPTPGPPFSYGACLIVSKTSKAGEKYSWNYQPNNSATDRMLMPMTWQVRTNPFTVMDVINEDQEPLELESMSLTCSHCASEQ</sequence>
<organism evidence="4">
    <name type="scientific">Wenling rattails astrovirus 3</name>
    <dbReference type="NCBI Taxonomy" id="2116137"/>
    <lineage>
        <taxon>Viruses</taxon>
        <taxon>Riboviria</taxon>
        <taxon>Orthornavirae</taxon>
        <taxon>Pisuviricota</taxon>
        <taxon>Stelpaviricetes</taxon>
        <taxon>Stellavirales</taxon>
        <taxon>Astroviridae</taxon>
    </lineage>
</organism>
<reference evidence="4" key="1">
    <citation type="journal article" date="2018" name="Nature">
        <title>The evolutionary history of vertebrate RNA viruses.</title>
        <authorList>
            <person name="Shi M."/>
            <person name="Lin X.D."/>
            <person name="Chen X."/>
            <person name="Tian J.H."/>
            <person name="Chen L.J."/>
            <person name="Li K."/>
            <person name="Wang W."/>
            <person name="Eden J.S."/>
            <person name="Shen J.J."/>
            <person name="Liu L."/>
            <person name="Holmes E.C."/>
            <person name="Zhang Y.Z."/>
        </authorList>
    </citation>
    <scope>NUCLEOTIDE SEQUENCE</scope>
    <source>
        <strain evidence="4">XYHYC189285</strain>
    </source>
</reference>
<evidence type="ECO:0000256" key="3">
    <source>
        <dbReference type="SAM" id="MobiDB-lite"/>
    </source>
</evidence>
<name>A0A2P1GNC9_9VIRU</name>
<feature type="compositionally biased region" description="Basic residues" evidence="3">
    <location>
        <begin position="1"/>
        <end position="14"/>
    </location>
</feature>
<feature type="region of interest" description="Disordered" evidence="3">
    <location>
        <begin position="1"/>
        <end position="33"/>
    </location>
</feature>
<dbReference type="EMBL" id="MG599896">
    <property type="protein sequence ID" value="AVM87502.1"/>
    <property type="molecule type" value="Genomic_RNA"/>
</dbReference>
<protein>
    <submittedName>
        <fullName evidence="4">Capsid protein</fullName>
    </submittedName>
</protein>
<evidence type="ECO:0000313" key="4">
    <source>
        <dbReference type="EMBL" id="AVM87502.1"/>
    </source>
</evidence>
<dbReference type="Gene3D" id="2.60.120.20">
    <property type="match status" value="1"/>
</dbReference>
<evidence type="ECO:0000256" key="2">
    <source>
        <dbReference type="ARBA" id="ARBA00022844"/>
    </source>
</evidence>
<accession>A0A2P1GNC9</accession>
<dbReference type="GO" id="GO:0044423">
    <property type="term" value="C:virion component"/>
    <property type="evidence" value="ECO:0007669"/>
    <property type="project" value="UniProtKB-KW"/>
</dbReference>
<keyword evidence="2" id="KW-0946">Virion</keyword>
<evidence type="ECO:0000256" key="1">
    <source>
        <dbReference type="ARBA" id="ARBA00004328"/>
    </source>
</evidence>